<feature type="compositionally biased region" description="Polar residues" evidence="1">
    <location>
        <begin position="58"/>
        <end position="69"/>
    </location>
</feature>
<evidence type="ECO:0000313" key="3">
    <source>
        <dbReference type="Proteomes" id="UP001595711"/>
    </source>
</evidence>
<proteinExistence type="predicted"/>
<name>A0ABV7VJ58_9PROT</name>
<feature type="compositionally biased region" description="Low complexity" evidence="1">
    <location>
        <begin position="70"/>
        <end position="87"/>
    </location>
</feature>
<accession>A0ABV7VJ58</accession>
<feature type="compositionally biased region" description="Basic and acidic residues" evidence="1">
    <location>
        <begin position="18"/>
        <end position="40"/>
    </location>
</feature>
<evidence type="ECO:0000256" key="1">
    <source>
        <dbReference type="SAM" id="MobiDB-lite"/>
    </source>
</evidence>
<organism evidence="2 3">
    <name type="scientific">Ferrovibrio xuzhouensis</name>
    <dbReference type="NCBI Taxonomy" id="1576914"/>
    <lineage>
        <taxon>Bacteria</taxon>
        <taxon>Pseudomonadati</taxon>
        <taxon>Pseudomonadota</taxon>
        <taxon>Alphaproteobacteria</taxon>
        <taxon>Rhodospirillales</taxon>
        <taxon>Rhodospirillaceae</taxon>
        <taxon>Ferrovibrio</taxon>
    </lineage>
</organism>
<dbReference type="Pfam" id="PF12244">
    <property type="entry name" value="DUF3606"/>
    <property type="match status" value="1"/>
</dbReference>
<evidence type="ECO:0000313" key="2">
    <source>
        <dbReference type="EMBL" id="MFC3676857.1"/>
    </source>
</evidence>
<protein>
    <submittedName>
        <fullName evidence="2">DUF3606 domain-containing protein</fullName>
    </submittedName>
</protein>
<dbReference type="Proteomes" id="UP001595711">
    <property type="component" value="Unassembled WGS sequence"/>
</dbReference>
<dbReference type="RefSeq" id="WP_379728084.1">
    <property type="nucleotide sequence ID" value="NZ_JBHRYJ010000003.1"/>
</dbReference>
<reference evidence="3" key="1">
    <citation type="journal article" date="2019" name="Int. J. Syst. Evol. Microbiol.">
        <title>The Global Catalogue of Microorganisms (GCM) 10K type strain sequencing project: providing services to taxonomists for standard genome sequencing and annotation.</title>
        <authorList>
            <consortium name="The Broad Institute Genomics Platform"/>
            <consortium name="The Broad Institute Genome Sequencing Center for Infectious Disease"/>
            <person name="Wu L."/>
            <person name="Ma J."/>
        </authorList>
    </citation>
    <scope>NUCLEOTIDE SEQUENCE [LARGE SCALE GENOMIC DNA]</scope>
    <source>
        <strain evidence="3">KCTC 42182</strain>
    </source>
</reference>
<feature type="region of interest" description="Disordered" evidence="1">
    <location>
        <begin position="1"/>
        <end position="94"/>
    </location>
</feature>
<gene>
    <name evidence="2" type="ORF">ACFOOQ_14965</name>
</gene>
<comment type="caution">
    <text evidence="2">The sequence shown here is derived from an EMBL/GenBank/DDBJ whole genome shotgun (WGS) entry which is preliminary data.</text>
</comment>
<sequence>MTQSQHQNQSGQQSANGEGRRAGAARQEEGDRRSRNRPGDLDAGLEGTFPASDPVAISQPSTAGATQSDRPTANAGTAARARLATPAEQPHSRVNVSTAEDLRYWTRRFDVSADRLREAVREAGFFPADVAHYLGRSP</sequence>
<dbReference type="EMBL" id="JBHRYJ010000003">
    <property type="protein sequence ID" value="MFC3676857.1"/>
    <property type="molecule type" value="Genomic_DNA"/>
</dbReference>
<keyword evidence="3" id="KW-1185">Reference proteome</keyword>
<feature type="compositionally biased region" description="Low complexity" evidence="1">
    <location>
        <begin position="1"/>
        <end position="17"/>
    </location>
</feature>
<dbReference type="InterPro" id="IPR022037">
    <property type="entry name" value="DUF3606"/>
</dbReference>